<dbReference type="Gene3D" id="3.90.1150.10">
    <property type="entry name" value="Aspartate Aminotransferase, domain 1"/>
    <property type="match status" value="1"/>
</dbReference>
<reference evidence="8 9" key="1">
    <citation type="journal article" date="2015" name="Genome Announc.">
        <title>Expanding the biotechnology potential of lactobacilli through comparative genomics of 213 strains and associated genera.</title>
        <authorList>
            <person name="Sun Z."/>
            <person name="Harris H.M."/>
            <person name="McCann A."/>
            <person name="Guo C."/>
            <person name="Argimon S."/>
            <person name="Zhang W."/>
            <person name="Yang X."/>
            <person name="Jeffery I.B."/>
            <person name="Cooney J.C."/>
            <person name="Kagawa T.F."/>
            <person name="Liu W."/>
            <person name="Song Y."/>
            <person name="Salvetti E."/>
            <person name="Wrobel A."/>
            <person name="Rasinkangas P."/>
            <person name="Parkhill J."/>
            <person name="Rea M.C."/>
            <person name="O'Sullivan O."/>
            <person name="Ritari J."/>
            <person name="Douillard F.P."/>
            <person name="Paul Ross R."/>
            <person name="Yang R."/>
            <person name="Briner A.E."/>
            <person name="Felis G.E."/>
            <person name="de Vos W.M."/>
            <person name="Barrangou R."/>
            <person name="Klaenhammer T.R."/>
            <person name="Caufield P.W."/>
            <person name="Cui Y."/>
            <person name="Zhang H."/>
            <person name="O'Toole P.W."/>
        </authorList>
    </citation>
    <scope>NUCLEOTIDE SEQUENCE [LARGE SCALE GENOMIC DNA]</scope>
    <source>
        <strain evidence="8 9">LMG 26013</strain>
    </source>
</reference>
<dbReference type="GO" id="GO:0008483">
    <property type="term" value="F:transaminase activity"/>
    <property type="evidence" value="ECO:0007669"/>
    <property type="project" value="UniProtKB-KW"/>
</dbReference>
<keyword evidence="3 6" id="KW-0032">Aminotransferase</keyword>
<dbReference type="InterPro" id="IPR004839">
    <property type="entry name" value="Aminotransferase_I/II_large"/>
</dbReference>
<dbReference type="Proteomes" id="UP000051783">
    <property type="component" value="Unassembled WGS sequence"/>
</dbReference>
<evidence type="ECO:0000313" key="9">
    <source>
        <dbReference type="Proteomes" id="UP000051783"/>
    </source>
</evidence>
<dbReference type="InterPro" id="IPR015422">
    <property type="entry name" value="PyrdxlP-dep_Trfase_small"/>
</dbReference>
<gene>
    <name evidence="8" type="ORF">IV64_GL000584</name>
</gene>
<dbReference type="PROSITE" id="PS00105">
    <property type="entry name" value="AA_TRANSFER_CLASS_1"/>
    <property type="match status" value="1"/>
</dbReference>
<dbReference type="Pfam" id="PF00155">
    <property type="entry name" value="Aminotran_1_2"/>
    <property type="match status" value="1"/>
</dbReference>
<dbReference type="SUPFAM" id="SSF53383">
    <property type="entry name" value="PLP-dependent transferases"/>
    <property type="match status" value="1"/>
</dbReference>
<proteinExistence type="inferred from homology"/>
<evidence type="ECO:0000256" key="4">
    <source>
        <dbReference type="ARBA" id="ARBA00022679"/>
    </source>
</evidence>
<evidence type="ECO:0000256" key="3">
    <source>
        <dbReference type="ARBA" id="ARBA00022576"/>
    </source>
</evidence>
<dbReference type="GO" id="GO:0030170">
    <property type="term" value="F:pyridoxal phosphate binding"/>
    <property type="evidence" value="ECO:0007669"/>
    <property type="project" value="InterPro"/>
</dbReference>
<dbReference type="STRING" id="942150.IV64_GL000584"/>
<dbReference type="PATRIC" id="fig|942150.3.peg.598"/>
<dbReference type="GO" id="GO:0006520">
    <property type="term" value="P:amino acid metabolic process"/>
    <property type="evidence" value="ECO:0007669"/>
    <property type="project" value="InterPro"/>
</dbReference>
<dbReference type="CDD" id="cd00609">
    <property type="entry name" value="AAT_like"/>
    <property type="match status" value="1"/>
</dbReference>
<comment type="cofactor">
    <cofactor evidence="1 6">
        <name>pyridoxal 5'-phosphate</name>
        <dbReference type="ChEBI" id="CHEBI:597326"/>
    </cofactor>
</comment>
<protein>
    <recommendedName>
        <fullName evidence="6">Aminotransferase</fullName>
        <ecNumber evidence="6">2.6.1.-</ecNumber>
    </recommendedName>
</protein>
<comment type="similarity">
    <text evidence="2 6">Belongs to the class-I pyridoxal-phosphate-dependent aminotransferase family.</text>
</comment>
<accession>A0A0R2M2X2</accession>
<dbReference type="Gene3D" id="3.40.640.10">
    <property type="entry name" value="Type I PLP-dependent aspartate aminotransferase-like (Major domain)"/>
    <property type="match status" value="1"/>
</dbReference>
<dbReference type="PRINTS" id="PR00753">
    <property type="entry name" value="ACCSYNTHASE"/>
</dbReference>
<keyword evidence="4 6" id="KW-0808">Transferase</keyword>
<dbReference type="InterPro" id="IPR004838">
    <property type="entry name" value="NHTrfase_class1_PyrdxlP-BS"/>
</dbReference>
<dbReference type="InterPro" id="IPR015421">
    <property type="entry name" value="PyrdxlP-dep_Trfase_major"/>
</dbReference>
<dbReference type="EC" id="2.6.1.-" evidence="6"/>
<dbReference type="PANTHER" id="PTHR46383">
    <property type="entry name" value="ASPARTATE AMINOTRANSFERASE"/>
    <property type="match status" value="1"/>
</dbReference>
<comment type="caution">
    <text evidence="8">The sequence shown here is derived from an EMBL/GenBank/DDBJ whole genome shotgun (WGS) entry which is preliminary data.</text>
</comment>
<evidence type="ECO:0000259" key="7">
    <source>
        <dbReference type="Pfam" id="PF00155"/>
    </source>
</evidence>
<dbReference type="PANTHER" id="PTHR46383:SF1">
    <property type="entry name" value="ASPARTATE AMINOTRANSFERASE"/>
    <property type="match status" value="1"/>
</dbReference>
<dbReference type="AlphaFoldDB" id="A0A0R2M2X2"/>
<keyword evidence="5" id="KW-0663">Pyridoxal phosphate</keyword>
<sequence length="403" mass="44042">MRMFMELSRKVMQIQPSATLKTSAMAKQMIADGIDVINLGIGEPDYQTPDNIKQAAIDSIQNGKASFYTPATGLPELKRAISARIEADHGYHFDPSQIVVTDGAKMALFTLFQVILNPDDEVLLPVPYWVSYSEQVKLASGVPVEVGTDRQLRFTVADLEAQRTPKTKALVLNSPQNPSGLVFSQEELTAIVNWAVKNDILVIADEIYEKLLYNGNHFTSVLELGDANMDHIVLINGVSKAYSMTGWRIGYAAGPKAIMAKMGVVLGHAASNPAAVSQYAAIEAFSGDQSSVETMRQGFEARLNELYPLISGLPGFKMTGGKPAGAFYMFPDVTEALRLTGYSDTPAFVQAVLEDAHVGLVPGEAFGLPGHVRLSYATDMELLREAYRRLQKFMEQKIAEQAK</sequence>
<dbReference type="FunFam" id="3.40.640.10:FF:000033">
    <property type="entry name" value="Aspartate aminotransferase"/>
    <property type="match status" value="1"/>
</dbReference>
<evidence type="ECO:0000256" key="1">
    <source>
        <dbReference type="ARBA" id="ARBA00001933"/>
    </source>
</evidence>
<dbReference type="InterPro" id="IPR050596">
    <property type="entry name" value="AspAT/PAT-like"/>
</dbReference>
<feature type="domain" description="Aminotransferase class I/classII large" evidence="7">
    <location>
        <begin position="35"/>
        <end position="390"/>
    </location>
</feature>
<evidence type="ECO:0000313" key="8">
    <source>
        <dbReference type="EMBL" id="KRO08494.1"/>
    </source>
</evidence>
<organism evidence="8 9">
    <name type="scientific">Lactiplantibacillus xiangfangensis</name>
    <dbReference type="NCBI Taxonomy" id="942150"/>
    <lineage>
        <taxon>Bacteria</taxon>
        <taxon>Bacillati</taxon>
        <taxon>Bacillota</taxon>
        <taxon>Bacilli</taxon>
        <taxon>Lactobacillales</taxon>
        <taxon>Lactobacillaceae</taxon>
        <taxon>Lactiplantibacillus</taxon>
    </lineage>
</organism>
<dbReference type="InterPro" id="IPR015424">
    <property type="entry name" value="PyrdxlP-dep_Trfase"/>
</dbReference>
<name>A0A0R2M2X2_9LACO</name>
<evidence type="ECO:0000256" key="6">
    <source>
        <dbReference type="RuleBase" id="RU000481"/>
    </source>
</evidence>
<evidence type="ECO:0000256" key="2">
    <source>
        <dbReference type="ARBA" id="ARBA00007441"/>
    </source>
</evidence>
<keyword evidence="9" id="KW-1185">Reference proteome</keyword>
<evidence type="ECO:0000256" key="5">
    <source>
        <dbReference type="ARBA" id="ARBA00022898"/>
    </source>
</evidence>
<dbReference type="EMBL" id="JQCL01000080">
    <property type="protein sequence ID" value="KRO08494.1"/>
    <property type="molecule type" value="Genomic_DNA"/>
</dbReference>